<dbReference type="PROSITE" id="PS01081">
    <property type="entry name" value="HTH_TETR_1"/>
    <property type="match status" value="1"/>
</dbReference>
<accession>A0A6P1ECC4</accession>
<evidence type="ECO:0000313" key="5">
    <source>
        <dbReference type="Proteomes" id="UP000465035"/>
    </source>
</evidence>
<dbReference type="PANTHER" id="PTHR43479:SF11">
    <property type="entry name" value="ACREF_ENVCD OPERON REPRESSOR-RELATED"/>
    <property type="match status" value="1"/>
</dbReference>
<dbReference type="InterPro" id="IPR001647">
    <property type="entry name" value="HTH_TetR"/>
</dbReference>
<name>A0A6P1ECC4_LENHI</name>
<dbReference type="InterPro" id="IPR023772">
    <property type="entry name" value="DNA-bd_HTH_TetR-type_CS"/>
</dbReference>
<dbReference type="AlphaFoldDB" id="A0A6P1ECC4"/>
<dbReference type="InterPro" id="IPR009057">
    <property type="entry name" value="Homeodomain-like_sf"/>
</dbReference>
<dbReference type="GO" id="GO:0003677">
    <property type="term" value="F:DNA binding"/>
    <property type="evidence" value="ECO:0007669"/>
    <property type="project" value="UniProtKB-UniRule"/>
</dbReference>
<feature type="DNA-binding region" description="H-T-H motif" evidence="2">
    <location>
        <begin position="33"/>
        <end position="52"/>
    </location>
</feature>
<dbReference type="PRINTS" id="PR00455">
    <property type="entry name" value="HTHTETR"/>
</dbReference>
<proteinExistence type="predicted"/>
<dbReference type="Proteomes" id="UP000465035">
    <property type="component" value="Chromosome"/>
</dbReference>
<reference evidence="4 5" key="1">
    <citation type="submission" date="2019-12" db="EMBL/GenBank/DDBJ databases">
        <title>Lactobacillus hilgardii FLUB.</title>
        <authorList>
            <person name="Gustaw K."/>
        </authorList>
    </citation>
    <scope>NUCLEOTIDE SEQUENCE [LARGE SCALE GENOMIC DNA]</scope>
    <source>
        <strain evidence="4 5">FLUB</strain>
    </source>
</reference>
<dbReference type="Gene3D" id="1.10.357.10">
    <property type="entry name" value="Tetracycline Repressor, domain 2"/>
    <property type="match status" value="1"/>
</dbReference>
<evidence type="ECO:0000259" key="3">
    <source>
        <dbReference type="PROSITE" id="PS50977"/>
    </source>
</evidence>
<gene>
    <name evidence="4" type="ORF">GQR93_14185</name>
</gene>
<organism evidence="4 5">
    <name type="scientific">Lentilactobacillus hilgardii</name>
    <name type="common">Lactobacillus hilgardii</name>
    <dbReference type="NCBI Taxonomy" id="1588"/>
    <lineage>
        <taxon>Bacteria</taxon>
        <taxon>Bacillati</taxon>
        <taxon>Bacillota</taxon>
        <taxon>Bacilli</taxon>
        <taxon>Lactobacillales</taxon>
        <taxon>Lactobacillaceae</taxon>
        <taxon>Lentilactobacillus</taxon>
    </lineage>
</organism>
<dbReference type="PANTHER" id="PTHR43479">
    <property type="entry name" value="ACREF/ENVCD OPERON REPRESSOR-RELATED"/>
    <property type="match status" value="1"/>
</dbReference>
<dbReference type="EMBL" id="CP047121">
    <property type="protein sequence ID" value="QHB53255.1"/>
    <property type="molecule type" value="Genomic_DNA"/>
</dbReference>
<feature type="domain" description="HTH tetR-type" evidence="3">
    <location>
        <begin position="10"/>
        <end position="70"/>
    </location>
</feature>
<evidence type="ECO:0000313" key="4">
    <source>
        <dbReference type="EMBL" id="QHB53255.1"/>
    </source>
</evidence>
<dbReference type="GeneID" id="69059521"/>
<evidence type="ECO:0000256" key="2">
    <source>
        <dbReference type="PROSITE-ProRule" id="PRU00335"/>
    </source>
</evidence>
<keyword evidence="1 2" id="KW-0238">DNA-binding</keyword>
<dbReference type="PROSITE" id="PS50977">
    <property type="entry name" value="HTH_TETR_2"/>
    <property type="match status" value="1"/>
</dbReference>
<dbReference type="SUPFAM" id="SSF46689">
    <property type="entry name" value="Homeodomain-like"/>
    <property type="match status" value="1"/>
</dbReference>
<dbReference type="SMR" id="A0A6P1ECC4"/>
<protein>
    <submittedName>
        <fullName evidence="4">TetR family transcriptional regulator</fullName>
    </submittedName>
</protein>
<dbReference type="InterPro" id="IPR050624">
    <property type="entry name" value="HTH-type_Tx_Regulator"/>
</dbReference>
<sequence length="219" mass="24869">MNILTEKQRTQKAGRIADTALALFKTQSFGSISMSQIATQSGVSKGTLFNYFETKENIFMFLLLNGYQNYFKKLIKKLQQLPPELSNEVFCEFMIAQTRYLIRDQSVLVRLNALRAPVLEGRANIQQTLAGRKRLYEISQRLGEVIAERITLISASEASHLFVVQSAIISGLMNMMGLDEFNHKKLTSNFKDFRVNLETDAVQAFKFYLDGFLASKTGK</sequence>
<evidence type="ECO:0000256" key="1">
    <source>
        <dbReference type="ARBA" id="ARBA00023125"/>
    </source>
</evidence>
<dbReference type="RefSeq" id="WP_035444164.1">
    <property type="nucleotide sequence ID" value="NZ_CABKOL010000106.1"/>
</dbReference>
<dbReference type="Pfam" id="PF00440">
    <property type="entry name" value="TetR_N"/>
    <property type="match status" value="1"/>
</dbReference>